<protein>
    <recommendedName>
        <fullName evidence="1">Fibronectin type-III domain-containing protein</fullName>
    </recommendedName>
</protein>
<feature type="domain" description="Fibronectin type-III" evidence="1">
    <location>
        <begin position="386"/>
        <end position="478"/>
    </location>
</feature>
<dbReference type="PANTHER" id="PTHR42972">
    <property type="entry name" value="TOL-PAL SYSTEM PROTEIN TOLB"/>
    <property type="match status" value="1"/>
</dbReference>
<dbReference type="Gene3D" id="2.60.40.10">
    <property type="entry name" value="Immunoglobulins"/>
    <property type="match status" value="1"/>
</dbReference>
<dbReference type="SUPFAM" id="SSF53474">
    <property type="entry name" value="alpha/beta-Hydrolases"/>
    <property type="match status" value="1"/>
</dbReference>
<dbReference type="Pfam" id="PF25833">
    <property type="entry name" value="Fn3_SaeA_3rd"/>
    <property type="match status" value="1"/>
</dbReference>
<dbReference type="Proteomes" id="UP000280434">
    <property type="component" value="Unassembled WGS sequence"/>
</dbReference>
<dbReference type="InterPro" id="IPR029058">
    <property type="entry name" value="AB_hydrolase_fold"/>
</dbReference>
<dbReference type="PANTHER" id="PTHR42972:SF8">
    <property type="entry name" value="POLYHYDROXYBUTYRATE DEPOLYMERASE"/>
    <property type="match status" value="1"/>
</dbReference>
<dbReference type="PROSITE" id="PS50853">
    <property type="entry name" value="FN3"/>
    <property type="match status" value="1"/>
</dbReference>
<dbReference type="EMBL" id="RBZV01000006">
    <property type="protein sequence ID" value="RKP47001.1"/>
    <property type="molecule type" value="Genomic_DNA"/>
</dbReference>
<proteinExistence type="predicted"/>
<accession>A0A494XBJ9</accession>
<dbReference type="InterPro" id="IPR003961">
    <property type="entry name" value="FN3_dom"/>
</dbReference>
<keyword evidence="3" id="KW-1185">Reference proteome</keyword>
<evidence type="ECO:0000259" key="1">
    <source>
        <dbReference type="PROSITE" id="PS50853"/>
    </source>
</evidence>
<dbReference type="InterPro" id="IPR013783">
    <property type="entry name" value="Ig-like_fold"/>
</dbReference>
<dbReference type="InterPro" id="IPR058692">
    <property type="entry name" value="Fn3_SaeA_2nd"/>
</dbReference>
<name>A0A494XBJ9_9BURK</name>
<organism evidence="2 3">
    <name type="scientific">Trinickia fusca</name>
    <dbReference type="NCBI Taxonomy" id="2419777"/>
    <lineage>
        <taxon>Bacteria</taxon>
        <taxon>Pseudomonadati</taxon>
        <taxon>Pseudomonadota</taxon>
        <taxon>Betaproteobacteria</taxon>
        <taxon>Burkholderiales</taxon>
        <taxon>Burkholderiaceae</taxon>
        <taxon>Trinickia</taxon>
    </lineage>
</organism>
<dbReference type="OrthoDB" id="505233at2"/>
<dbReference type="Gene3D" id="3.40.50.1820">
    <property type="entry name" value="alpha/beta hydrolase"/>
    <property type="match status" value="2"/>
</dbReference>
<reference evidence="2 3" key="1">
    <citation type="submission" date="2018-10" db="EMBL/GenBank/DDBJ databases">
        <title>Paraburkholderia sp. 7MK8-2, isolated from soil.</title>
        <authorList>
            <person name="Gao Z.-H."/>
            <person name="Qiu L.-H."/>
        </authorList>
    </citation>
    <scope>NUCLEOTIDE SEQUENCE [LARGE SCALE GENOMIC DNA]</scope>
    <source>
        <strain evidence="2 3">7MK8-2</strain>
    </source>
</reference>
<dbReference type="InterPro" id="IPR036116">
    <property type="entry name" value="FN3_sf"/>
</dbReference>
<comment type="caution">
    <text evidence="2">The sequence shown here is derived from an EMBL/GenBank/DDBJ whole genome shotgun (WGS) entry which is preliminary data.</text>
</comment>
<evidence type="ECO:0000313" key="2">
    <source>
        <dbReference type="EMBL" id="RKP47001.1"/>
    </source>
</evidence>
<dbReference type="CDD" id="cd00063">
    <property type="entry name" value="FN3"/>
    <property type="match status" value="1"/>
</dbReference>
<dbReference type="SUPFAM" id="SSF49265">
    <property type="entry name" value="Fibronectin type III"/>
    <property type="match status" value="1"/>
</dbReference>
<dbReference type="AlphaFoldDB" id="A0A494XBJ9"/>
<dbReference type="SMART" id="SM00060">
    <property type="entry name" value="FN3"/>
    <property type="match status" value="1"/>
</dbReference>
<gene>
    <name evidence="2" type="ORF">D7S89_16800</name>
</gene>
<sequence length="541" mass="57406">MPAHEKAHAGAWRRPMNKPSAVAVRLRIARSRCASTIANLSMLALSAFTMTGMPHAHAQTSLGAYNVKLSETTVSGISSGAYMAVQFAVANSSIVKGVGAIAGGPYGCAQDDLETAYRGCMVGYPSYPTASPLVSTAQNWAASGAIDPTSNLANQKVWLFHGYNDGVVKTGVTNVLYSFYAAFDNAANIFYKDNLPAAHSQVTDSWGQACNVTGGDFVNNCGYDAAGQILQHLYGTLNPRNTGTLSGTIQQFDQGAFYSGTPASISMAQYGYAYVPASCAAQQPCRVHVAFHGCKQYADAIGSDYYAHAGYNEWADTNNLIVLYPQTIATTSLPTNPNGCWDWWGYNDSHYAQKSGAQIATVMAMVQHLAGNYSGWSGTPGGTFGAPTGLGADSSTTRVELHWTPVAGAASYAVYRASCAGCSPTKINTAPVNGPSFADSGLTAGTTYYYVVRAVDSTGTESTNSPTVAVTTAATPPACDPYYRTNYDHWYESRAYTDVFNVNIYAVGSNQWLGYTGPLSTTDNTLLRQTSSNYYVIGPCQ</sequence>
<evidence type="ECO:0000313" key="3">
    <source>
        <dbReference type="Proteomes" id="UP000280434"/>
    </source>
</evidence>